<comment type="similarity">
    <text evidence="5">Belongs to the cysteine-rich repeat secretory protein family.</text>
</comment>
<dbReference type="PANTHER" id="PTHR32411">
    <property type="entry name" value="CYSTEINE-RICH REPEAT SECRETORY PROTEIN 38-RELATED"/>
    <property type="match status" value="1"/>
</dbReference>
<proteinExistence type="inferred from homology"/>
<comment type="subcellular location">
    <subcellularLocation>
        <location evidence="1">Secreted</location>
    </subcellularLocation>
</comment>
<evidence type="ECO:0000256" key="1">
    <source>
        <dbReference type="ARBA" id="ARBA00004613"/>
    </source>
</evidence>
<dbReference type="EMBL" id="KQ090440">
    <property type="protein sequence ID" value="KMS95724.1"/>
    <property type="molecule type" value="Genomic_DNA"/>
</dbReference>
<evidence type="ECO:0000256" key="6">
    <source>
        <dbReference type="SAM" id="SignalP"/>
    </source>
</evidence>
<feature type="signal peptide" evidence="6">
    <location>
        <begin position="1"/>
        <end position="23"/>
    </location>
</feature>
<evidence type="ECO:0000313" key="8">
    <source>
        <dbReference type="EMBL" id="KMS95724.1"/>
    </source>
</evidence>
<evidence type="ECO:0000256" key="2">
    <source>
        <dbReference type="ARBA" id="ARBA00022525"/>
    </source>
</evidence>
<dbReference type="Pfam" id="PF01657">
    <property type="entry name" value="Stress-antifung"/>
    <property type="match status" value="2"/>
</dbReference>
<evidence type="ECO:0000256" key="3">
    <source>
        <dbReference type="ARBA" id="ARBA00022729"/>
    </source>
</evidence>
<dbReference type="CDD" id="cd23509">
    <property type="entry name" value="Gnk2-like"/>
    <property type="match status" value="2"/>
</dbReference>
<dbReference type="PROSITE" id="PS51473">
    <property type="entry name" value="GNK2"/>
    <property type="match status" value="2"/>
</dbReference>
<dbReference type="Gene3D" id="3.30.430.20">
    <property type="entry name" value="Gnk2 domain, C-X8-C-X2-C motif"/>
    <property type="match status" value="2"/>
</dbReference>
<keyword evidence="4" id="KW-0677">Repeat</keyword>
<evidence type="ECO:0000256" key="4">
    <source>
        <dbReference type="ARBA" id="ARBA00022737"/>
    </source>
</evidence>
<dbReference type="OMA" id="PLGEFCN"/>
<dbReference type="GO" id="GO:0005576">
    <property type="term" value="C:extracellular region"/>
    <property type="evidence" value="ECO:0007669"/>
    <property type="project" value="UniProtKB-SubCell"/>
</dbReference>
<evidence type="ECO:0000259" key="7">
    <source>
        <dbReference type="PROSITE" id="PS51473"/>
    </source>
</evidence>
<dbReference type="Gramene" id="KMS95724">
    <property type="protein sequence ID" value="KMS95724"/>
    <property type="gene ID" value="BVRB_005660"/>
</dbReference>
<keyword evidence="9" id="KW-1185">Reference proteome</keyword>
<dbReference type="PANTHER" id="PTHR32411:SF55">
    <property type="entry name" value="CYSTEINE-RICH REPEAT SECRETORY PROTEIN 55"/>
    <property type="match status" value="1"/>
</dbReference>
<dbReference type="Proteomes" id="UP000035740">
    <property type="component" value="Unassembled WGS sequence"/>
</dbReference>
<dbReference type="InterPro" id="IPR050581">
    <property type="entry name" value="CRR_secretory_protein"/>
</dbReference>
<sequence>MASQLFHVLVLLILTLTFTYTSADEPQSEYCNPNTMTSSSSPISANIDHLLANVVTKFQQGATYVKAASGKGDDTIYGLAQCRGDVGSKDCLSCIKDVAQRIRKTCPSQSEAWVRYEYCYLKYSQDNFYGKVDTSTGGLLYKNTQNVPNPDSFNKELGKLFDKIVSRAVKPSSGGLGKDEKKLSDFETLYGLVQCNKDLSPLSCGQCLAIAIQNFEGFCKDSQGCRVVYSSCFVRYELYPFYFPLDGQSSKDKDHTIRKPIMDNN</sequence>
<gene>
    <name evidence="8" type="ORF">BVRB_005660</name>
</gene>
<protein>
    <recommendedName>
        <fullName evidence="7">Gnk2-homologous domain-containing protein</fullName>
    </recommendedName>
</protein>
<organism evidence="8 9">
    <name type="scientific">Beta vulgaris subsp. vulgaris</name>
    <name type="common">Beet</name>
    <dbReference type="NCBI Taxonomy" id="3555"/>
    <lineage>
        <taxon>Eukaryota</taxon>
        <taxon>Viridiplantae</taxon>
        <taxon>Streptophyta</taxon>
        <taxon>Embryophyta</taxon>
        <taxon>Tracheophyta</taxon>
        <taxon>Spermatophyta</taxon>
        <taxon>Magnoliopsida</taxon>
        <taxon>eudicotyledons</taxon>
        <taxon>Gunneridae</taxon>
        <taxon>Pentapetalae</taxon>
        <taxon>Caryophyllales</taxon>
        <taxon>Chenopodiaceae</taxon>
        <taxon>Betoideae</taxon>
        <taxon>Beta</taxon>
    </lineage>
</organism>
<feature type="chain" id="PRO_5005294100" description="Gnk2-homologous domain-containing protein" evidence="6">
    <location>
        <begin position="24"/>
        <end position="265"/>
    </location>
</feature>
<name>A0A0J8B3K4_BETVV</name>
<feature type="domain" description="Gnk2-homologous" evidence="7">
    <location>
        <begin position="135"/>
        <end position="241"/>
    </location>
</feature>
<dbReference type="OrthoDB" id="1933521at2759"/>
<dbReference type="eggNOG" id="ENOG502QT6G">
    <property type="taxonomic scope" value="Eukaryota"/>
</dbReference>
<accession>A0A0J8B3K4</accession>
<evidence type="ECO:0000313" key="9">
    <source>
        <dbReference type="Proteomes" id="UP000035740"/>
    </source>
</evidence>
<keyword evidence="2" id="KW-0964">Secreted</keyword>
<dbReference type="InterPro" id="IPR038408">
    <property type="entry name" value="GNK2_sf"/>
</dbReference>
<dbReference type="AlphaFoldDB" id="A0A0J8B3K4"/>
<dbReference type="KEGG" id="bvg:104884054"/>
<evidence type="ECO:0000256" key="5">
    <source>
        <dbReference type="ARBA" id="ARBA00038515"/>
    </source>
</evidence>
<dbReference type="InterPro" id="IPR002902">
    <property type="entry name" value="GNK2"/>
</dbReference>
<reference evidence="8 9" key="1">
    <citation type="journal article" date="2014" name="Nature">
        <title>The genome of the recently domesticated crop plant sugar beet (Beta vulgaris).</title>
        <authorList>
            <person name="Dohm J.C."/>
            <person name="Minoche A.E."/>
            <person name="Holtgrawe D."/>
            <person name="Capella-Gutierrez S."/>
            <person name="Zakrzewski F."/>
            <person name="Tafer H."/>
            <person name="Rupp O."/>
            <person name="Sorensen T.R."/>
            <person name="Stracke R."/>
            <person name="Reinhardt R."/>
            <person name="Goesmann A."/>
            <person name="Kraft T."/>
            <person name="Schulz B."/>
            <person name="Stadler P.F."/>
            <person name="Schmidt T."/>
            <person name="Gabaldon T."/>
            <person name="Lehrach H."/>
            <person name="Weisshaar B."/>
            <person name="Himmelbauer H."/>
        </authorList>
    </citation>
    <scope>NUCLEOTIDE SEQUENCE [LARGE SCALE GENOMIC DNA]</scope>
    <source>
        <tissue evidence="8">Taproot</tissue>
    </source>
</reference>
<keyword evidence="3 6" id="KW-0732">Signal</keyword>
<feature type="domain" description="Gnk2-homologous" evidence="7">
    <location>
        <begin position="24"/>
        <end position="128"/>
    </location>
</feature>